<evidence type="ECO:0000256" key="12">
    <source>
        <dbReference type="ARBA" id="ARBA00023180"/>
    </source>
</evidence>
<evidence type="ECO:0000256" key="5">
    <source>
        <dbReference type="ARBA" id="ARBA00022692"/>
    </source>
</evidence>
<dbReference type="PANTHER" id="PTHR11036:SF17">
    <property type="entry name" value="SEMAPHORIN-4G"/>
    <property type="match status" value="1"/>
</dbReference>
<keyword evidence="7" id="KW-0221">Differentiation</keyword>
<dbReference type="GO" id="GO:0045499">
    <property type="term" value="F:chemorepellent activity"/>
    <property type="evidence" value="ECO:0007669"/>
    <property type="project" value="TreeGrafter"/>
</dbReference>
<evidence type="ECO:0000259" key="18">
    <source>
        <dbReference type="PROSITE" id="PS51004"/>
    </source>
</evidence>
<keyword evidence="5 16" id="KW-0812">Transmembrane</keyword>
<dbReference type="GO" id="GO:0071526">
    <property type="term" value="P:semaphorin-plexin signaling pathway"/>
    <property type="evidence" value="ECO:0007669"/>
    <property type="project" value="TreeGrafter"/>
</dbReference>
<dbReference type="Gene3D" id="2.130.10.10">
    <property type="entry name" value="YVTN repeat-like/Quinoprotein amine dehydrogenase"/>
    <property type="match status" value="1"/>
</dbReference>
<dbReference type="Pfam" id="PF01403">
    <property type="entry name" value="Sema"/>
    <property type="match status" value="1"/>
</dbReference>
<dbReference type="SMART" id="SM00409">
    <property type="entry name" value="IG"/>
    <property type="match status" value="1"/>
</dbReference>
<keyword evidence="3" id="KW-0217">Developmental protein</keyword>
<keyword evidence="8" id="KW-0524">Neurogenesis</keyword>
<evidence type="ECO:0000256" key="7">
    <source>
        <dbReference type="ARBA" id="ARBA00022782"/>
    </source>
</evidence>
<keyword evidence="12" id="KW-0325">Glycoprotein</keyword>
<keyword evidence="10 16" id="KW-0472">Membrane</keyword>
<proteinExistence type="inferred from homology"/>
<dbReference type="InterPro" id="IPR015943">
    <property type="entry name" value="WD40/YVTN_repeat-like_dom_sf"/>
</dbReference>
<dbReference type="PROSITE" id="PS50835">
    <property type="entry name" value="IG_LIKE"/>
    <property type="match status" value="1"/>
</dbReference>
<protein>
    <submittedName>
        <fullName evidence="19">Semaphorin-4G</fullName>
    </submittedName>
</protein>
<evidence type="ECO:0000256" key="2">
    <source>
        <dbReference type="ARBA" id="ARBA00009492"/>
    </source>
</evidence>
<comment type="caution">
    <text evidence="14">Lacks conserved residue(s) required for the propagation of feature annotation.</text>
</comment>
<dbReference type="FunFam" id="2.130.10.10:FF:000033">
    <property type="entry name" value="Semaphorin 4B"/>
    <property type="match status" value="1"/>
</dbReference>
<gene>
    <name evidence="19" type="ORF">D4764_11G0010430</name>
</gene>
<keyword evidence="11" id="KW-1015">Disulfide bond</keyword>
<dbReference type="SUPFAM" id="SSF48726">
    <property type="entry name" value="Immunoglobulin"/>
    <property type="match status" value="1"/>
</dbReference>
<keyword evidence="6" id="KW-0732">Signal</keyword>
<dbReference type="InterPro" id="IPR007110">
    <property type="entry name" value="Ig-like_dom"/>
</dbReference>
<keyword evidence="20" id="KW-1185">Reference proteome</keyword>
<dbReference type="EMBL" id="RHFK02000003">
    <property type="protein sequence ID" value="TWW78922.1"/>
    <property type="molecule type" value="Genomic_DNA"/>
</dbReference>
<sequence>PCAWAWKRAQKFGEGGTPVTQDETRLGASCLRALPSFSERQRKRTESYSSALWVERWAVKVVVQYGEKLPPYPPLRFCGCVSASTLVSCETATRLRGEMRETRSSAAARLLPLLCCAYATAGYIFTPQELDVTPRVTVTSSGLQGCRRFQAPAVNYSTVLLEAGSERLYVGARGAVFALNASNISASAALAIEWEASPEQKNQCLLKGKDNKTECFNHIRFLQRFNSTHLYMCGTHAFGPLCAYIDEDKFVMSSQPVEGRDKCPYGPTTGYTGLIVDQQIYTASQYEFRSFPDIRRSSPSPTLRTEDAPTRWLDEAEFVGSSLVRESLDSSTGDDDKLYFFFTERSQERTSTYSQSRVAAVARVCKGDRGGQLTLQKRWTSFLKARLLCSLQEYDFHFNILRSVFVLHGRAPEDTLFYGIFGLEWKNVKASAVCRYSLSVVQEAFEGPYMEIQGARSEWKVYTGKIPDPRPGTCITDGLRARGLNTSTALPDDVLNFVRRHPLMARQVLPSYRKPILFSRTTDYTHMAALETQGLDGRIYHVLYVGTDQGWLHKAVDVGGQLHIIEELQAFKQQPINNVAISEKQMSVYLTSPSGVVQLPLSSCQRYVSCYDCIFARDPHCAWNETTCVDILPHMNRSTLIQDIQQGNRGCENTRKEAVVRRRAVRVGDDALLQCELSSNLANPLWTLNGGHLEGYGLDSGYRTGTDGLLIIEAQQSQSGLYACYAVENSIKVAVVSYNITVHQDPPLLSTVPRRVSATLQTPTESPVSEGPLPPPAPLLPHPELLSSTNLEAMYLSLVTIFGSLCVVLTVVLIYVGFCLQVGHRGRYSLRDAAAAYRPDKRGNRKQKHHRSSSLMELKTISSHCNGNGVGNGISKPHNGSIHDGGFLQIVPGEGNRTPIKGHPPPAPPPPPSLQLSPPECDFTGGLSATLPSVLRRMNGNSYVLLRQSDSFAEELNRILEKRKHTQLLPSPDESSV</sequence>
<dbReference type="GO" id="GO:0007411">
    <property type="term" value="P:axon guidance"/>
    <property type="evidence" value="ECO:0007669"/>
    <property type="project" value="TreeGrafter"/>
</dbReference>
<evidence type="ECO:0000256" key="13">
    <source>
        <dbReference type="ARBA" id="ARBA00023319"/>
    </source>
</evidence>
<reference evidence="19 20" key="1">
    <citation type="submission" date="2019-04" db="EMBL/GenBank/DDBJ databases">
        <title>Chromosome genome assembly for Takifugu flavidus.</title>
        <authorList>
            <person name="Xiao S."/>
        </authorList>
    </citation>
    <scope>NUCLEOTIDE SEQUENCE [LARGE SCALE GENOMIC DNA]</scope>
    <source>
        <strain evidence="19">HTHZ2018</strain>
        <tissue evidence="19">Muscle</tissue>
    </source>
</reference>
<evidence type="ECO:0000256" key="15">
    <source>
        <dbReference type="SAM" id="MobiDB-lite"/>
    </source>
</evidence>
<dbReference type="InterPro" id="IPR003599">
    <property type="entry name" value="Ig_sub"/>
</dbReference>
<dbReference type="SUPFAM" id="SSF101912">
    <property type="entry name" value="Sema domain"/>
    <property type="match status" value="1"/>
</dbReference>
<dbReference type="Proteomes" id="UP000324091">
    <property type="component" value="Chromosome 11"/>
</dbReference>
<dbReference type="Pfam" id="PF01437">
    <property type="entry name" value="PSI"/>
    <property type="match status" value="1"/>
</dbReference>
<name>A0A5C6PGM7_9TELE</name>
<dbReference type="InterPro" id="IPR016201">
    <property type="entry name" value="PSI"/>
</dbReference>
<keyword evidence="4" id="KW-0597">Phosphoprotein</keyword>
<dbReference type="FunFam" id="2.60.40.10:FF:001170">
    <property type="entry name" value="Sema domain, immunoglobulin domain (Ig), short basic domain, secreted, (Semaphorin) 3F"/>
    <property type="match status" value="1"/>
</dbReference>
<dbReference type="PROSITE" id="PS51004">
    <property type="entry name" value="SEMA"/>
    <property type="match status" value="1"/>
</dbReference>
<feature type="compositionally biased region" description="Pro residues" evidence="15">
    <location>
        <begin position="902"/>
        <end position="913"/>
    </location>
</feature>
<dbReference type="SMART" id="SM00423">
    <property type="entry name" value="PSI"/>
    <property type="match status" value="1"/>
</dbReference>
<evidence type="ECO:0000259" key="17">
    <source>
        <dbReference type="PROSITE" id="PS50835"/>
    </source>
</evidence>
<evidence type="ECO:0000313" key="20">
    <source>
        <dbReference type="Proteomes" id="UP000324091"/>
    </source>
</evidence>
<comment type="subcellular location">
    <subcellularLocation>
        <location evidence="1">Membrane</location>
        <topology evidence="1">Single-pass type I membrane protein</topology>
    </subcellularLocation>
</comment>
<keyword evidence="9 16" id="KW-1133">Transmembrane helix</keyword>
<feature type="non-terminal residue" evidence="19">
    <location>
        <position position="1"/>
    </location>
</feature>
<evidence type="ECO:0000256" key="8">
    <source>
        <dbReference type="ARBA" id="ARBA00022902"/>
    </source>
</evidence>
<dbReference type="InterPro" id="IPR027231">
    <property type="entry name" value="Semaphorin"/>
</dbReference>
<dbReference type="GO" id="GO:0005886">
    <property type="term" value="C:plasma membrane"/>
    <property type="evidence" value="ECO:0007669"/>
    <property type="project" value="TreeGrafter"/>
</dbReference>
<organism evidence="19 20">
    <name type="scientific">Takifugu flavidus</name>
    <name type="common">sansaifugu</name>
    <dbReference type="NCBI Taxonomy" id="433684"/>
    <lineage>
        <taxon>Eukaryota</taxon>
        <taxon>Metazoa</taxon>
        <taxon>Chordata</taxon>
        <taxon>Craniata</taxon>
        <taxon>Vertebrata</taxon>
        <taxon>Euteleostomi</taxon>
        <taxon>Actinopterygii</taxon>
        <taxon>Neopterygii</taxon>
        <taxon>Teleostei</taxon>
        <taxon>Neoteleostei</taxon>
        <taxon>Acanthomorphata</taxon>
        <taxon>Eupercaria</taxon>
        <taxon>Tetraodontiformes</taxon>
        <taxon>Tetradontoidea</taxon>
        <taxon>Tetraodontidae</taxon>
        <taxon>Takifugu</taxon>
    </lineage>
</organism>
<feature type="domain" description="Sema" evidence="18">
    <location>
        <begin position="135"/>
        <end position="601"/>
    </location>
</feature>
<comment type="caution">
    <text evidence="19">The sequence shown here is derived from an EMBL/GenBank/DDBJ whole genome shotgun (WGS) entry which is preliminary data.</text>
</comment>
<evidence type="ECO:0000256" key="11">
    <source>
        <dbReference type="ARBA" id="ARBA00023157"/>
    </source>
</evidence>
<dbReference type="SUPFAM" id="SSF103575">
    <property type="entry name" value="Plexin repeat"/>
    <property type="match status" value="1"/>
</dbReference>
<dbReference type="InterPro" id="IPR001627">
    <property type="entry name" value="Semap_dom"/>
</dbReference>
<dbReference type="PANTHER" id="PTHR11036">
    <property type="entry name" value="SEMAPHORIN"/>
    <property type="match status" value="1"/>
</dbReference>
<dbReference type="InterPro" id="IPR036179">
    <property type="entry name" value="Ig-like_dom_sf"/>
</dbReference>
<dbReference type="GO" id="GO:0030335">
    <property type="term" value="P:positive regulation of cell migration"/>
    <property type="evidence" value="ECO:0007669"/>
    <property type="project" value="TreeGrafter"/>
</dbReference>
<accession>A0A5C6PGM7</accession>
<evidence type="ECO:0000256" key="4">
    <source>
        <dbReference type="ARBA" id="ARBA00022553"/>
    </source>
</evidence>
<dbReference type="SMART" id="SM00630">
    <property type="entry name" value="Sema"/>
    <property type="match status" value="1"/>
</dbReference>
<evidence type="ECO:0000256" key="10">
    <source>
        <dbReference type="ARBA" id="ARBA00023136"/>
    </source>
</evidence>
<evidence type="ECO:0000256" key="6">
    <source>
        <dbReference type="ARBA" id="ARBA00022729"/>
    </source>
</evidence>
<evidence type="ECO:0000256" key="1">
    <source>
        <dbReference type="ARBA" id="ARBA00004479"/>
    </source>
</evidence>
<dbReference type="AlphaFoldDB" id="A0A5C6PGM7"/>
<keyword evidence="13" id="KW-0393">Immunoglobulin domain</keyword>
<evidence type="ECO:0000256" key="14">
    <source>
        <dbReference type="PROSITE-ProRule" id="PRU00352"/>
    </source>
</evidence>
<evidence type="ECO:0000256" key="9">
    <source>
        <dbReference type="ARBA" id="ARBA00022989"/>
    </source>
</evidence>
<dbReference type="Gene3D" id="2.60.40.10">
    <property type="entry name" value="Immunoglobulins"/>
    <property type="match status" value="1"/>
</dbReference>
<dbReference type="Gene3D" id="3.30.1680.10">
    <property type="entry name" value="ligand-binding face of the semaphorins, domain 2"/>
    <property type="match status" value="1"/>
</dbReference>
<dbReference type="InterPro" id="IPR013783">
    <property type="entry name" value="Ig-like_fold"/>
</dbReference>
<dbReference type="GO" id="GO:0030215">
    <property type="term" value="F:semaphorin receptor binding"/>
    <property type="evidence" value="ECO:0007669"/>
    <property type="project" value="InterPro"/>
</dbReference>
<feature type="domain" description="Ig-like" evidence="17">
    <location>
        <begin position="633"/>
        <end position="741"/>
    </location>
</feature>
<comment type="similarity">
    <text evidence="2">Belongs to the semaphorin family.</text>
</comment>
<evidence type="ECO:0000313" key="19">
    <source>
        <dbReference type="EMBL" id="TWW78922.1"/>
    </source>
</evidence>
<dbReference type="InterPro" id="IPR036352">
    <property type="entry name" value="Semap_dom_sf"/>
</dbReference>
<feature type="region of interest" description="Disordered" evidence="15">
    <location>
        <begin position="893"/>
        <end position="921"/>
    </location>
</feature>
<feature type="transmembrane region" description="Helical" evidence="16">
    <location>
        <begin position="793"/>
        <end position="818"/>
    </location>
</feature>
<evidence type="ECO:0000256" key="16">
    <source>
        <dbReference type="SAM" id="Phobius"/>
    </source>
</evidence>
<dbReference type="GO" id="GO:0001755">
    <property type="term" value="P:neural crest cell migration"/>
    <property type="evidence" value="ECO:0007669"/>
    <property type="project" value="TreeGrafter"/>
</dbReference>
<dbReference type="InterPro" id="IPR002165">
    <property type="entry name" value="Plexin_repeat"/>
</dbReference>
<evidence type="ECO:0000256" key="3">
    <source>
        <dbReference type="ARBA" id="ARBA00022473"/>
    </source>
</evidence>